<evidence type="ECO:0000259" key="2">
    <source>
        <dbReference type="SMART" id="SM00245"/>
    </source>
</evidence>
<dbReference type="Proteomes" id="UP001597526">
    <property type="component" value="Unassembled WGS sequence"/>
</dbReference>
<name>A0ABW5N022_9FLAO</name>
<dbReference type="EMBL" id="JBHULB010000056">
    <property type="protein sequence ID" value="MFD2588121.1"/>
    <property type="molecule type" value="Genomic_DNA"/>
</dbReference>
<proteinExistence type="predicted"/>
<dbReference type="RefSeq" id="WP_377767661.1">
    <property type="nucleotide sequence ID" value="NZ_JBHULB010000056.1"/>
</dbReference>
<feature type="signal peptide" evidence="1">
    <location>
        <begin position="1"/>
        <end position="20"/>
    </location>
</feature>
<dbReference type="SUPFAM" id="SSF52096">
    <property type="entry name" value="ClpP/crotonase"/>
    <property type="match status" value="1"/>
</dbReference>
<gene>
    <name evidence="3" type="ORF">ACFSQJ_14335</name>
</gene>
<organism evidence="3 4">
    <name type="scientific">Croceitalea marina</name>
    <dbReference type="NCBI Taxonomy" id="1775166"/>
    <lineage>
        <taxon>Bacteria</taxon>
        <taxon>Pseudomonadati</taxon>
        <taxon>Bacteroidota</taxon>
        <taxon>Flavobacteriia</taxon>
        <taxon>Flavobacteriales</taxon>
        <taxon>Flavobacteriaceae</taxon>
        <taxon>Croceitalea</taxon>
    </lineage>
</organism>
<dbReference type="InterPro" id="IPR005151">
    <property type="entry name" value="Tail-specific_protease"/>
</dbReference>
<feature type="domain" description="Tail specific protease" evidence="2">
    <location>
        <begin position="201"/>
        <end position="476"/>
    </location>
</feature>
<protein>
    <submittedName>
        <fullName evidence="3">S41 family peptidase</fullName>
    </submittedName>
</protein>
<sequence length="501" mass="57985">MKLKILFTIILTLNFAISQAQDLLSKKQITEDIEFLKKTLNEKSSYVYLNGYDFNTDFENYLKTLSDSTRLENFGMFITNTLAKIGDRHSSLSGIRGYDLKELLFLPFIYAPVNDRVVVLNKNQNKKLEILNPKFPYLKKIDGIDIKDFLQKTRPEDIKAPQETYFTYAVRDIRDIEKNYTLLNKTLSKEIELTLSDSTFNNDIILTVTPINKSQRQRPWDESFEVDYLRVKDEDYNKPVIIEKLFSIKENIAYIKIPEMVDKDEAPLHFDKVNSFMQSIQNDSEALIIDVRANRGGTRDLLYEFAKYLIHPDSIYVVNATKQRGPLPLPEDYKKSLHNRFLYTLSELDDEEQKKATEFLKSFKPIYALDENKYSEYYFGLLNGKKLGKSTFYYNKPVYILANEKTFSAASVFVSAFKGLPNIKIAGVTTDGSSGNSEWVDLPNSKLFGKISTMVSFQKNGEILDGYGTEPDIKIERDLNQVLWLSDMQLEKLKELILTQE</sequence>
<keyword evidence="4" id="KW-1185">Reference proteome</keyword>
<keyword evidence="1" id="KW-0732">Signal</keyword>
<dbReference type="SMART" id="SM00245">
    <property type="entry name" value="TSPc"/>
    <property type="match status" value="1"/>
</dbReference>
<comment type="caution">
    <text evidence="3">The sequence shown here is derived from an EMBL/GenBank/DDBJ whole genome shotgun (WGS) entry which is preliminary data.</text>
</comment>
<dbReference type="PANTHER" id="PTHR11261">
    <property type="entry name" value="INTERPHOTORECEPTOR RETINOID-BINDING PROTEIN"/>
    <property type="match status" value="1"/>
</dbReference>
<feature type="chain" id="PRO_5047227363" evidence="1">
    <location>
        <begin position="21"/>
        <end position="501"/>
    </location>
</feature>
<reference evidence="4" key="1">
    <citation type="journal article" date="2019" name="Int. J. Syst. Evol. Microbiol.">
        <title>The Global Catalogue of Microorganisms (GCM) 10K type strain sequencing project: providing services to taxonomists for standard genome sequencing and annotation.</title>
        <authorList>
            <consortium name="The Broad Institute Genomics Platform"/>
            <consortium name="The Broad Institute Genome Sequencing Center for Infectious Disease"/>
            <person name="Wu L."/>
            <person name="Ma J."/>
        </authorList>
    </citation>
    <scope>NUCLEOTIDE SEQUENCE [LARGE SCALE GENOMIC DNA]</scope>
    <source>
        <strain evidence="4">KCTC 52368</strain>
    </source>
</reference>
<evidence type="ECO:0000313" key="4">
    <source>
        <dbReference type="Proteomes" id="UP001597526"/>
    </source>
</evidence>
<evidence type="ECO:0000256" key="1">
    <source>
        <dbReference type="SAM" id="SignalP"/>
    </source>
</evidence>
<accession>A0ABW5N022</accession>
<dbReference type="PANTHER" id="PTHR11261:SF3">
    <property type="entry name" value="RETINOL-BINDING PROTEIN 3"/>
    <property type="match status" value="1"/>
</dbReference>
<dbReference type="InterPro" id="IPR029045">
    <property type="entry name" value="ClpP/crotonase-like_dom_sf"/>
</dbReference>
<dbReference type="Pfam" id="PF03572">
    <property type="entry name" value="Peptidase_S41"/>
    <property type="match status" value="1"/>
</dbReference>
<evidence type="ECO:0000313" key="3">
    <source>
        <dbReference type="EMBL" id="MFD2588121.1"/>
    </source>
</evidence>
<dbReference type="Gene3D" id="3.90.226.10">
    <property type="entry name" value="2-enoyl-CoA Hydratase, Chain A, domain 1"/>
    <property type="match status" value="1"/>
</dbReference>